<dbReference type="AlphaFoldDB" id="A0A0H1B2I5"/>
<evidence type="ECO:0000313" key="2">
    <source>
        <dbReference type="EMBL" id="KLJ05580.1"/>
    </source>
</evidence>
<sequence>MSATSTRTGMTGCGETPQSAPLPSLPPCWSSRNRSTMDLLSRSICARSQWL</sequence>
<gene>
    <name evidence="2" type="ORF">EMPG_10935</name>
</gene>
<proteinExistence type="predicted"/>
<protein>
    <submittedName>
        <fullName evidence="2">Uncharacterized protein</fullName>
    </submittedName>
</protein>
<evidence type="ECO:0000256" key="1">
    <source>
        <dbReference type="SAM" id="MobiDB-lite"/>
    </source>
</evidence>
<dbReference type="Proteomes" id="UP000053573">
    <property type="component" value="Unassembled WGS sequence"/>
</dbReference>
<evidence type="ECO:0000313" key="3">
    <source>
        <dbReference type="Proteomes" id="UP000053573"/>
    </source>
</evidence>
<organism evidence="2 3">
    <name type="scientific">Blastomyces silverae</name>
    <dbReference type="NCBI Taxonomy" id="2060906"/>
    <lineage>
        <taxon>Eukaryota</taxon>
        <taxon>Fungi</taxon>
        <taxon>Dikarya</taxon>
        <taxon>Ascomycota</taxon>
        <taxon>Pezizomycotina</taxon>
        <taxon>Eurotiomycetes</taxon>
        <taxon>Eurotiomycetidae</taxon>
        <taxon>Onygenales</taxon>
        <taxon>Ajellomycetaceae</taxon>
        <taxon>Blastomyces</taxon>
    </lineage>
</organism>
<feature type="region of interest" description="Disordered" evidence="1">
    <location>
        <begin position="1"/>
        <end position="27"/>
    </location>
</feature>
<keyword evidence="3" id="KW-1185">Reference proteome</keyword>
<dbReference type="EMBL" id="LDEV01003587">
    <property type="protein sequence ID" value="KLJ05580.1"/>
    <property type="molecule type" value="Genomic_DNA"/>
</dbReference>
<name>A0A0H1B2I5_9EURO</name>
<accession>A0A0H1B2I5</accession>
<comment type="caution">
    <text evidence="2">The sequence shown here is derived from an EMBL/GenBank/DDBJ whole genome shotgun (WGS) entry which is preliminary data.</text>
</comment>
<reference evidence="3" key="1">
    <citation type="journal article" date="2015" name="PLoS Genet.">
        <title>The dynamic genome and transcriptome of the human fungal pathogen Blastomyces and close relative Emmonsia.</title>
        <authorList>
            <person name="Munoz J.F."/>
            <person name="Gauthier G.M."/>
            <person name="Desjardins C.A."/>
            <person name="Gallo J.E."/>
            <person name="Holder J."/>
            <person name="Sullivan T.D."/>
            <person name="Marty A.J."/>
            <person name="Carmen J.C."/>
            <person name="Chen Z."/>
            <person name="Ding L."/>
            <person name="Gujja S."/>
            <person name="Magrini V."/>
            <person name="Misas E."/>
            <person name="Mitreva M."/>
            <person name="Priest M."/>
            <person name="Saif S."/>
            <person name="Whiston E.A."/>
            <person name="Young S."/>
            <person name="Zeng Q."/>
            <person name="Goldman W.E."/>
            <person name="Mardis E.R."/>
            <person name="Taylor J.W."/>
            <person name="McEwen J.G."/>
            <person name="Clay O.K."/>
            <person name="Klein B.S."/>
            <person name="Cuomo C.A."/>
        </authorList>
    </citation>
    <scope>NUCLEOTIDE SEQUENCE [LARGE SCALE GENOMIC DNA]</scope>
    <source>
        <strain evidence="3">UAMH 139</strain>
    </source>
</reference>